<sequence>MATPNSGPLRPRVPSSHTVLTPHPSSSSTQAAALSSSESSSSLPPAPVIDPSLLAAPIPPPLVNGGINLAMVAPAYSPQVTSSSSAGDHRENDQDYFGPIAGSSAAGPSNQYKDDKAPIQQWDGFTVPPPATLPDWQQQPPTAGEPSRPTQDPDAPYDLARKKDGKIARPPNAWILYRSEMLKHLSEGKPVEGLEAALEELDNPTEDPKDGKKSKKSNKKAPAKGSQELIGQLGGGKGGRGLPQAEISRVISVLWKREDPERRRHYENLAAQAKEEHKKLYPGYKFQPMRKDEKAAHKAARQRERDVCRRTKAGDKAATKITRRRNSRHKRSPSNEFGSTHMDRTDSCSSLSSEQGGYFHGVPFDTLGPHPFPQALGGFAADIPASIAGRGLLGCNADASTLEFLSAADVFADGYPPYMSAAQPHSTPLMGHLMSTQFPSSSRSGSIALSLPGTSSSPEHHHDFGVERSVPMFASQSDMSYDTLQQSIEFNDAHPMMGYSTMANGYGNSAYVPGRPLPYGQPITAGGRLNHNIPAATPYQFTPMKVPTEYLSHVQGTNEYTDDTITDLAAVWCDIEEPPVPSPAPAATVIPATIGGQNGQTWAEHQRVESANMPRIPMAPPGAGPEAGYSVPQFVNQYENGSGGIVTPQPGHLEVPRMAASVHSSPLSQPIFFDPSKQPQHGVKAEHTPSPSMQHAMTQRAQGGDTLGQGLMPSPVDQSFPQNVILRPVQQGPVASPQPASTYYDANSPSNMLVPRHFSNSIFPLSPTGTQLPSWAQDRSFSSSSQQAQIMPSMSMTPGQLLGDDWEDVPKPPANLASPVPLSQSAPAGTMMQPSQRRVVTGFENPAV</sequence>
<reference evidence="6 7" key="1">
    <citation type="journal article" date="2012" name="Eukaryot. Cell">
        <title>Draft genome sequence of CBS 2479, the standard type strain of Trichosporon asahii.</title>
        <authorList>
            <person name="Yang R.Y."/>
            <person name="Li H.T."/>
            <person name="Zhu H."/>
            <person name="Zhou G.P."/>
            <person name="Wang M."/>
            <person name="Wang L."/>
        </authorList>
    </citation>
    <scope>NUCLEOTIDE SEQUENCE [LARGE SCALE GENOMIC DNA]</scope>
    <source>
        <strain evidence="7">ATCC 90039 / CBS 2479 / JCM 2466 / KCTC 7840 / NCYC 2677 / UAMH 7654</strain>
    </source>
</reference>
<feature type="domain" description="HMG box" evidence="5">
    <location>
        <begin position="167"/>
        <end position="285"/>
    </location>
</feature>
<feature type="region of interest" description="Disordered" evidence="4">
    <location>
        <begin position="1"/>
        <end position="172"/>
    </location>
</feature>
<dbReference type="GO" id="GO:0005634">
    <property type="term" value="C:nucleus"/>
    <property type="evidence" value="ECO:0007669"/>
    <property type="project" value="UniProtKB-UniRule"/>
</dbReference>
<feature type="compositionally biased region" description="Gly residues" evidence="4">
    <location>
        <begin position="232"/>
        <end position="241"/>
    </location>
</feature>
<dbReference type="GeneID" id="25986106"/>
<organism evidence="6 7">
    <name type="scientific">Trichosporon asahii var. asahii (strain ATCC 90039 / CBS 2479 / JCM 2466 / KCTC 7840 / NBRC 103889/ NCYC 2677 / UAMH 7654)</name>
    <name type="common">Yeast</name>
    <dbReference type="NCBI Taxonomy" id="1186058"/>
    <lineage>
        <taxon>Eukaryota</taxon>
        <taxon>Fungi</taxon>
        <taxon>Dikarya</taxon>
        <taxon>Basidiomycota</taxon>
        <taxon>Agaricomycotina</taxon>
        <taxon>Tremellomycetes</taxon>
        <taxon>Trichosporonales</taxon>
        <taxon>Trichosporonaceae</taxon>
        <taxon>Trichosporon</taxon>
    </lineage>
</organism>
<dbReference type="PANTHER" id="PTHR10270:SF161">
    <property type="entry name" value="SEX-DETERMINING REGION Y PROTEIN"/>
    <property type="match status" value="1"/>
</dbReference>
<evidence type="ECO:0000313" key="6">
    <source>
        <dbReference type="EMBL" id="EJT48310.1"/>
    </source>
</evidence>
<feature type="compositionally biased region" description="Low complexity" evidence="4">
    <location>
        <begin position="24"/>
        <end position="43"/>
    </location>
</feature>
<dbReference type="InterPro" id="IPR050140">
    <property type="entry name" value="SRY-related_HMG-box_TF-like"/>
</dbReference>
<evidence type="ECO:0000313" key="7">
    <source>
        <dbReference type="Proteomes" id="UP000002748"/>
    </source>
</evidence>
<keyword evidence="1 3" id="KW-0238">DNA-binding</keyword>
<feature type="compositionally biased region" description="Basic and acidic residues" evidence="4">
    <location>
        <begin position="301"/>
        <end position="318"/>
    </location>
</feature>
<comment type="caution">
    <text evidence="6">The sequence shown here is derived from an EMBL/GenBank/DDBJ whole genome shotgun (WGS) entry which is preliminary data.</text>
</comment>
<dbReference type="PROSITE" id="PS50118">
    <property type="entry name" value="HMG_BOX_2"/>
    <property type="match status" value="1"/>
</dbReference>
<dbReference type="VEuPathDB" id="FungiDB:A1Q1_02593"/>
<dbReference type="Gene3D" id="1.10.30.10">
    <property type="entry name" value="High mobility group box domain"/>
    <property type="match status" value="1"/>
</dbReference>
<dbReference type="GO" id="GO:0001228">
    <property type="term" value="F:DNA-binding transcription activator activity, RNA polymerase II-specific"/>
    <property type="evidence" value="ECO:0007669"/>
    <property type="project" value="TreeGrafter"/>
</dbReference>
<accession>J4UBP5</accession>
<dbReference type="RefSeq" id="XP_014179329.1">
    <property type="nucleotide sequence ID" value="XM_014323854.1"/>
</dbReference>
<dbReference type="InterPro" id="IPR009071">
    <property type="entry name" value="HMG_box_dom"/>
</dbReference>
<dbReference type="HOGENOM" id="CLU_336221_0_0_1"/>
<dbReference type="SMART" id="SM00398">
    <property type="entry name" value="HMG"/>
    <property type="match status" value="1"/>
</dbReference>
<dbReference type="Proteomes" id="UP000002748">
    <property type="component" value="Unassembled WGS sequence"/>
</dbReference>
<evidence type="ECO:0000259" key="5">
    <source>
        <dbReference type="PROSITE" id="PS50118"/>
    </source>
</evidence>
<feature type="compositionally biased region" description="Polar residues" evidence="4">
    <location>
        <begin position="821"/>
        <end position="836"/>
    </location>
</feature>
<feature type="region of interest" description="Disordered" evidence="4">
    <location>
        <begin position="301"/>
        <end position="350"/>
    </location>
</feature>
<keyword evidence="3" id="KW-0539">Nucleus</keyword>
<dbReference type="GO" id="GO:0030154">
    <property type="term" value="P:cell differentiation"/>
    <property type="evidence" value="ECO:0007669"/>
    <property type="project" value="TreeGrafter"/>
</dbReference>
<dbReference type="AlphaFoldDB" id="J4UBP5"/>
<feature type="compositionally biased region" description="Basic residues" evidence="4">
    <location>
        <begin position="321"/>
        <end position="332"/>
    </location>
</feature>
<dbReference type="OrthoDB" id="6247875at2759"/>
<evidence type="ECO:0000256" key="1">
    <source>
        <dbReference type="ARBA" id="ARBA00023125"/>
    </source>
</evidence>
<feature type="compositionally biased region" description="Polar residues" evidence="4">
    <location>
        <begin position="689"/>
        <end position="701"/>
    </location>
</feature>
<feature type="region of interest" description="Disordered" evidence="4">
    <location>
        <begin position="673"/>
        <end position="719"/>
    </location>
</feature>
<proteinExistence type="predicted"/>
<feature type="region of interest" description="Disordered" evidence="4">
    <location>
        <begin position="809"/>
        <end position="836"/>
    </location>
</feature>
<feature type="compositionally biased region" description="Basic residues" evidence="4">
    <location>
        <begin position="212"/>
        <end position="222"/>
    </location>
</feature>
<dbReference type="PANTHER" id="PTHR10270">
    <property type="entry name" value="SOX TRANSCRIPTION FACTOR"/>
    <property type="match status" value="1"/>
</dbReference>
<dbReference type="GO" id="GO:0000978">
    <property type="term" value="F:RNA polymerase II cis-regulatory region sequence-specific DNA binding"/>
    <property type="evidence" value="ECO:0007669"/>
    <property type="project" value="TreeGrafter"/>
</dbReference>
<evidence type="ECO:0000256" key="3">
    <source>
        <dbReference type="PROSITE-ProRule" id="PRU00267"/>
    </source>
</evidence>
<dbReference type="Pfam" id="PF00505">
    <property type="entry name" value="HMG_box"/>
    <property type="match status" value="1"/>
</dbReference>
<evidence type="ECO:0000256" key="2">
    <source>
        <dbReference type="ARBA" id="ARBA00023163"/>
    </source>
</evidence>
<dbReference type="SUPFAM" id="SSF47095">
    <property type="entry name" value="HMG-box"/>
    <property type="match status" value="1"/>
</dbReference>
<name>J4UBP5_TRIAS</name>
<protein>
    <recommendedName>
        <fullName evidence="5">HMG box domain-containing protein</fullName>
    </recommendedName>
</protein>
<dbReference type="KEGG" id="tasa:A1Q1_02593"/>
<gene>
    <name evidence="6" type="ORF">A1Q1_02593</name>
</gene>
<feature type="DNA-binding region" description="HMG box" evidence="3">
    <location>
        <begin position="167"/>
        <end position="285"/>
    </location>
</feature>
<evidence type="ECO:0000256" key="4">
    <source>
        <dbReference type="SAM" id="MobiDB-lite"/>
    </source>
</evidence>
<dbReference type="EMBL" id="ALBS01000206">
    <property type="protein sequence ID" value="EJT48310.1"/>
    <property type="molecule type" value="Genomic_DNA"/>
</dbReference>
<feature type="region of interest" description="Disordered" evidence="4">
    <location>
        <begin position="193"/>
        <end position="243"/>
    </location>
</feature>
<keyword evidence="2" id="KW-0804">Transcription</keyword>
<dbReference type="InterPro" id="IPR036910">
    <property type="entry name" value="HMG_box_dom_sf"/>
</dbReference>
<dbReference type="CDD" id="cd01389">
    <property type="entry name" value="HMG-box_ROX1-like"/>
    <property type="match status" value="1"/>
</dbReference>
<feature type="region of interest" description="Disordered" evidence="4">
    <location>
        <begin position="444"/>
        <end position="463"/>
    </location>
</feature>